<dbReference type="Proteomes" id="UP000254496">
    <property type="component" value="Unassembled WGS sequence"/>
</dbReference>
<dbReference type="SUPFAM" id="SSF51735">
    <property type="entry name" value="NAD(P)-binding Rossmann-fold domains"/>
    <property type="match status" value="1"/>
</dbReference>
<organism evidence="1 2">
    <name type="scientific">Canicola haemoglobinophilus</name>
    <dbReference type="NCBI Taxonomy" id="733"/>
    <lineage>
        <taxon>Bacteria</taxon>
        <taxon>Pseudomonadati</taxon>
        <taxon>Pseudomonadota</taxon>
        <taxon>Gammaproteobacteria</taxon>
        <taxon>Pasteurellales</taxon>
        <taxon>Pasteurellaceae</taxon>
        <taxon>Canicola</taxon>
    </lineage>
</organism>
<dbReference type="AlphaFoldDB" id="A0AB38HEM8"/>
<name>A0AB38HEM8_9PAST</name>
<evidence type="ECO:0000313" key="1">
    <source>
        <dbReference type="EMBL" id="STO91840.1"/>
    </source>
</evidence>
<dbReference type="EMBL" id="UGHJ01000004">
    <property type="protein sequence ID" value="STO91840.1"/>
    <property type="molecule type" value="Genomic_DNA"/>
</dbReference>
<dbReference type="InterPro" id="IPR036291">
    <property type="entry name" value="NAD(P)-bd_dom_sf"/>
</dbReference>
<reference evidence="1 2" key="1">
    <citation type="submission" date="2018-06" db="EMBL/GenBank/DDBJ databases">
        <authorList>
            <consortium name="Pathogen Informatics"/>
            <person name="Doyle S."/>
        </authorList>
    </citation>
    <scope>NUCLEOTIDE SEQUENCE [LARGE SCALE GENOMIC DNA]</scope>
    <source>
        <strain evidence="1 2">NCTC8540</strain>
    </source>
</reference>
<dbReference type="Gene3D" id="3.40.50.720">
    <property type="entry name" value="NAD(P)-binding Rossmann-like Domain"/>
    <property type="match status" value="1"/>
</dbReference>
<protein>
    <submittedName>
        <fullName evidence="1">ADP-L-glycero-D-mannoheptose-6-epimerase</fullName>
        <ecNumber evidence="1">5.1.3.20</ecNumber>
    </submittedName>
</protein>
<sequence>MAKCISGIYNCGTGKAESLKEVAKAVVKYHGKGEIETIPFPEHLKSRYQEYTQANLTKLREAGYPNEFKSVAEGVAEYMQWLNRKA</sequence>
<dbReference type="EC" id="5.1.3.20" evidence="1"/>
<proteinExistence type="predicted"/>
<gene>
    <name evidence="1" type="primary">rfaD_2</name>
    <name evidence="1" type="ORF">NCTC8540_02346</name>
</gene>
<dbReference type="GO" id="GO:0008712">
    <property type="term" value="F:ADP-glyceromanno-heptose 6-epimerase activity"/>
    <property type="evidence" value="ECO:0007669"/>
    <property type="project" value="UniProtKB-EC"/>
</dbReference>
<dbReference type="Gene3D" id="3.90.25.10">
    <property type="entry name" value="UDP-galactose 4-epimerase, domain 1"/>
    <property type="match status" value="1"/>
</dbReference>
<evidence type="ECO:0000313" key="2">
    <source>
        <dbReference type="Proteomes" id="UP000254496"/>
    </source>
</evidence>
<accession>A0AB38HEM8</accession>
<keyword evidence="1" id="KW-0413">Isomerase</keyword>
<comment type="caution">
    <text evidence="1">The sequence shown here is derived from an EMBL/GenBank/DDBJ whole genome shotgun (WGS) entry which is preliminary data.</text>
</comment>